<dbReference type="PANTHER" id="PTHR12112:SF39">
    <property type="entry name" value="EG:152A3.5 PROTEIN (FBGN0003116_PN PROTEIN)"/>
    <property type="match status" value="1"/>
</dbReference>
<dbReference type="Pfam" id="PF02833">
    <property type="entry name" value="DHHA2"/>
    <property type="match status" value="1"/>
</dbReference>
<reference evidence="6 7" key="1">
    <citation type="submission" date="2017-04" db="EMBL/GenBank/DDBJ databases">
        <title>Genome sequencing of [Candida] sorbophila.</title>
        <authorList>
            <person name="Ahn J.O."/>
        </authorList>
    </citation>
    <scope>NUCLEOTIDE SEQUENCE [LARGE SCALE GENOMIC DNA]</scope>
    <source>
        <strain evidence="6 7">DS02</strain>
    </source>
</reference>
<dbReference type="GO" id="GO:0005737">
    <property type="term" value="C:cytoplasm"/>
    <property type="evidence" value="ECO:0007669"/>
    <property type="project" value="InterPro"/>
</dbReference>
<proteinExistence type="predicted"/>
<dbReference type="InterPro" id="IPR001667">
    <property type="entry name" value="DDH_dom"/>
</dbReference>
<accession>A0A2T0FPS3</accession>
<feature type="domain" description="DHHA2" evidence="5">
    <location>
        <begin position="203"/>
        <end position="333"/>
    </location>
</feature>
<evidence type="ECO:0000256" key="1">
    <source>
        <dbReference type="ARBA" id="ARBA00001936"/>
    </source>
</evidence>
<evidence type="ECO:0000256" key="3">
    <source>
        <dbReference type="ARBA" id="ARBA00022801"/>
    </source>
</evidence>
<dbReference type="InterPro" id="IPR038222">
    <property type="entry name" value="DHHA2_dom_sf"/>
</dbReference>
<dbReference type="PANTHER" id="PTHR12112">
    <property type="entry name" value="BNIP - RELATED"/>
    <property type="match status" value="1"/>
</dbReference>
<dbReference type="Gene3D" id="3.90.1640.10">
    <property type="entry name" value="inorganic pyrophosphatase (n-terminal core)"/>
    <property type="match status" value="1"/>
</dbReference>
<comment type="cofactor">
    <cofactor evidence="1">
        <name>Mn(2+)</name>
        <dbReference type="ChEBI" id="CHEBI:29035"/>
    </cofactor>
</comment>
<dbReference type="GeneID" id="36518327"/>
<dbReference type="RefSeq" id="XP_024666904.1">
    <property type="nucleotide sequence ID" value="XM_024811136.1"/>
</dbReference>
<keyword evidence="3" id="KW-0378">Hydrolase</keyword>
<dbReference type="InterPro" id="IPR004097">
    <property type="entry name" value="DHHA2"/>
</dbReference>
<dbReference type="AlphaFoldDB" id="A0A2T0FPS3"/>
<dbReference type="GO" id="GO:0004309">
    <property type="term" value="F:exopolyphosphatase activity"/>
    <property type="evidence" value="ECO:0007669"/>
    <property type="project" value="TreeGrafter"/>
</dbReference>
<comment type="caution">
    <text evidence="6">The sequence shown here is derived from an EMBL/GenBank/DDBJ whole genome shotgun (WGS) entry which is preliminary data.</text>
</comment>
<dbReference type="SUPFAM" id="SSF64182">
    <property type="entry name" value="DHH phosphoesterases"/>
    <property type="match status" value="1"/>
</dbReference>
<evidence type="ECO:0000256" key="4">
    <source>
        <dbReference type="ARBA" id="ARBA00023211"/>
    </source>
</evidence>
<protein>
    <submittedName>
        <fullName evidence="6">Exopolyphosphatase</fullName>
    </submittedName>
</protein>
<dbReference type="EMBL" id="NDIQ01000022">
    <property type="protein sequence ID" value="PRT56959.1"/>
    <property type="molecule type" value="Genomic_DNA"/>
</dbReference>
<evidence type="ECO:0000259" key="5">
    <source>
        <dbReference type="SMART" id="SM01131"/>
    </source>
</evidence>
<dbReference type="SMART" id="SM01131">
    <property type="entry name" value="DHHA2"/>
    <property type="match status" value="1"/>
</dbReference>
<evidence type="ECO:0000256" key="2">
    <source>
        <dbReference type="ARBA" id="ARBA00022723"/>
    </source>
</evidence>
<keyword evidence="2" id="KW-0479">Metal-binding</keyword>
<evidence type="ECO:0000313" key="6">
    <source>
        <dbReference type="EMBL" id="PRT56959.1"/>
    </source>
</evidence>
<keyword evidence="4" id="KW-0464">Manganese</keyword>
<evidence type="ECO:0000313" key="7">
    <source>
        <dbReference type="Proteomes" id="UP000238350"/>
    </source>
</evidence>
<dbReference type="InterPro" id="IPR038763">
    <property type="entry name" value="DHH_sf"/>
</dbReference>
<sequence>MLKYLAATAKVAPAGRKGPLVVIGNESGDMDSICSAVVGAYLYNCAFNRTTVPLFNIPRSDFRLRSDIQWLFDSVGIDTNGILFKEDVNFTSDTPLFLVDHNFPIVKGSVEAVVDHHDIEGLQSENADPYIREKSGSCMSLIIDYFCRHVPETVFTDEVLVKLALAPILLDTQNLTQKVEPVDTAIASFLQNKAPKLGSGELFTTARQMKKSTKGFTALELLKKDYKQWGALGISSLPVTFEKLLTEFPDLPAAMKQWKAERNLDVCVAMTNGKVKGTWKRQLAIVKPPFDVVESFPALEFVFKQETDGVLFFNQKNLSASRKQVAPAFREFLKI</sequence>
<organism evidence="6 7">
    <name type="scientific">Wickerhamiella sorbophila</name>
    <dbReference type="NCBI Taxonomy" id="45607"/>
    <lineage>
        <taxon>Eukaryota</taxon>
        <taxon>Fungi</taxon>
        <taxon>Dikarya</taxon>
        <taxon>Ascomycota</taxon>
        <taxon>Saccharomycotina</taxon>
        <taxon>Dipodascomycetes</taxon>
        <taxon>Dipodascales</taxon>
        <taxon>Trichomonascaceae</taxon>
        <taxon>Wickerhamiella</taxon>
    </lineage>
</organism>
<name>A0A2T0FPS3_9ASCO</name>
<dbReference type="GO" id="GO:0046872">
    <property type="term" value="F:metal ion binding"/>
    <property type="evidence" value="ECO:0007669"/>
    <property type="project" value="UniProtKB-KW"/>
</dbReference>
<dbReference type="OrthoDB" id="374045at2759"/>
<dbReference type="Pfam" id="PF01368">
    <property type="entry name" value="DHH"/>
    <property type="match status" value="1"/>
</dbReference>
<dbReference type="Gene3D" id="3.10.310.20">
    <property type="entry name" value="DHHA2 domain"/>
    <property type="match status" value="1"/>
</dbReference>
<dbReference type="Proteomes" id="UP000238350">
    <property type="component" value="Unassembled WGS sequence"/>
</dbReference>
<dbReference type="STRING" id="45607.A0A2T0FPS3"/>
<gene>
    <name evidence="6" type="ORF">B9G98_04579</name>
</gene>
<keyword evidence="7" id="KW-1185">Reference proteome</keyword>